<feature type="compositionally biased region" description="Polar residues" evidence="1">
    <location>
        <begin position="73"/>
        <end position="85"/>
    </location>
</feature>
<sequence length="175" mass="18376">MDSKGLRVTPDSASASMKSPGPLPTSNSFATLQCPEEVCSTQGLDRNGCRQVEANSVISSFPADEAREPLSESPLQTTYLDQAGNSDALDLPPCVPTLPSDTLLTAAPNRPALIGSSSSPSLQVAGGSKPSPPMQRDCPPPILVEKTGEYFQPKSILKKPKGPKRIYSPSSKSHG</sequence>
<comment type="caution">
    <text evidence="2">The sequence shown here is derived from an EMBL/GenBank/DDBJ whole genome shotgun (WGS) entry which is preliminary data.</text>
</comment>
<evidence type="ECO:0000256" key="1">
    <source>
        <dbReference type="SAM" id="MobiDB-lite"/>
    </source>
</evidence>
<accession>A0AAD3XLE5</accession>
<proteinExistence type="predicted"/>
<reference evidence="2" key="1">
    <citation type="submission" date="2023-05" db="EMBL/GenBank/DDBJ databases">
        <title>Nepenthes gracilis genome sequencing.</title>
        <authorList>
            <person name="Fukushima K."/>
        </authorList>
    </citation>
    <scope>NUCLEOTIDE SEQUENCE</scope>
    <source>
        <strain evidence="2">SING2019-196</strain>
    </source>
</reference>
<name>A0AAD3XLE5_NEPGR</name>
<organism evidence="2 3">
    <name type="scientific">Nepenthes gracilis</name>
    <name type="common">Slender pitcher plant</name>
    <dbReference type="NCBI Taxonomy" id="150966"/>
    <lineage>
        <taxon>Eukaryota</taxon>
        <taxon>Viridiplantae</taxon>
        <taxon>Streptophyta</taxon>
        <taxon>Embryophyta</taxon>
        <taxon>Tracheophyta</taxon>
        <taxon>Spermatophyta</taxon>
        <taxon>Magnoliopsida</taxon>
        <taxon>eudicotyledons</taxon>
        <taxon>Gunneridae</taxon>
        <taxon>Pentapetalae</taxon>
        <taxon>Caryophyllales</taxon>
        <taxon>Nepenthaceae</taxon>
        <taxon>Nepenthes</taxon>
    </lineage>
</organism>
<evidence type="ECO:0000313" key="2">
    <source>
        <dbReference type="EMBL" id="GMH08611.1"/>
    </source>
</evidence>
<dbReference type="AlphaFoldDB" id="A0AAD3XLE5"/>
<evidence type="ECO:0000313" key="3">
    <source>
        <dbReference type="Proteomes" id="UP001279734"/>
    </source>
</evidence>
<keyword evidence="3" id="KW-1185">Reference proteome</keyword>
<feature type="compositionally biased region" description="Pro residues" evidence="1">
    <location>
        <begin position="130"/>
        <end position="142"/>
    </location>
</feature>
<dbReference type="Proteomes" id="UP001279734">
    <property type="component" value="Unassembled WGS sequence"/>
</dbReference>
<protein>
    <submittedName>
        <fullName evidence="2">Uncharacterized protein</fullName>
    </submittedName>
</protein>
<feature type="region of interest" description="Disordered" evidence="1">
    <location>
        <begin position="58"/>
        <end position="175"/>
    </location>
</feature>
<dbReference type="EMBL" id="BSYO01000008">
    <property type="protein sequence ID" value="GMH08611.1"/>
    <property type="molecule type" value="Genomic_DNA"/>
</dbReference>
<gene>
    <name evidence="2" type="ORF">Nepgr_010451</name>
</gene>
<feature type="region of interest" description="Disordered" evidence="1">
    <location>
        <begin position="1"/>
        <end position="29"/>
    </location>
</feature>